<evidence type="ECO:0000256" key="4">
    <source>
        <dbReference type="ARBA" id="ARBA00022679"/>
    </source>
</evidence>
<feature type="transmembrane region" description="Helical" evidence="8">
    <location>
        <begin position="181"/>
        <end position="205"/>
    </location>
</feature>
<evidence type="ECO:0000256" key="2">
    <source>
        <dbReference type="ARBA" id="ARBA00022475"/>
    </source>
</evidence>
<dbReference type="InterPro" id="IPR050297">
    <property type="entry name" value="LipidA_mod_glycosyltrf_83"/>
</dbReference>
<keyword evidence="4" id="KW-0808">Transferase</keyword>
<reference evidence="10" key="1">
    <citation type="submission" date="2018-05" db="EMBL/GenBank/DDBJ databases">
        <authorList>
            <person name="Lanie J.A."/>
            <person name="Ng W.-L."/>
            <person name="Kazmierczak K.M."/>
            <person name="Andrzejewski T.M."/>
            <person name="Davidsen T.M."/>
            <person name="Wayne K.J."/>
            <person name="Tettelin H."/>
            <person name="Glass J.I."/>
            <person name="Rusch D."/>
            <person name="Podicherti R."/>
            <person name="Tsui H.-C.T."/>
            <person name="Winkler M.E."/>
        </authorList>
    </citation>
    <scope>NUCLEOTIDE SEQUENCE</scope>
</reference>
<organism evidence="10">
    <name type="scientific">marine metagenome</name>
    <dbReference type="NCBI Taxonomy" id="408172"/>
    <lineage>
        <taxon>unclassified sequences</taxon>
        <taxon>metagenomes</taxon>
        <taxon>ecological metagenomes</taxon>
    </lineage>
</organism>
<keyword evidence="3" id="KW-0328">Glycosyltransferase</keyword>
<dbReference type="InterPro" id="IPR038731">
    <property type="entry name" value="RgtA/B/C-like"/>
</dbReference>
<feature type="transmembrane region" description="Helical" evidence="8">
    <location>
        <begin position="21"/>
        <end position="39"/>
    </location>
</feature>
<feature type="transmembrane region" description="Helical" evidence="8">
    <location>
        <begin position="428"/>
        <end position="447"/>
    </location>
</feature>
<evidence type="ECO:0000256" key="6">
    <source>
        <dbReference type="ARBA" id="ARBA00022989"/>
    </source>
</evidence>
<feature type="transmembrane region" description="Helical" evidence="8">
    <location>
        <begin position="86"/>
        <end position="114"/>
    </location>
</feature>
<gene>
    <name evidence="10" type="ORF">METZ01_LOCUS143894</name>
</gene>
<evidence type="ECO:0000256" key="1">
    <source>
        <dbReference type="ARBA" id="ARBA00004651"/>
    </source>
</evidence>
<comment type="subcellular location">
    <subcellularLocation>
        <location evidence="1">Cell membrane</location>
        <topology evidence="1">Multi-pass membrane protein</topology>
    </subcellularLocation>
</comment>
<feature type="transmembrane region" description="Helical" evidence="8">
    <location>
        <begin position="151"/>
        <end position="169"/>
    </location>
</feature>
<keyword evidence="2" id="KW-1003">Cell membrane</keyword>
<protein>
    <recommendedName>
        <fullName evidence="9">Glycosyltransferase RgtA/B/C/D-like domain-containing protein</fullName>
    </recommendedName>
</protein>
<keyword evidence="6 8" id="KW-1133">Transmembrane helix</keyword>
<evidence type="ECO:0000256" key="3">
    <source>
        <dbReference type="ARBA" id="ARBA00022676"/>
    </source>
</evidence>
<evidence type="ECO:0000256" key="8">
    <source>
        <dbReference type="SAM" id="Phobius"/>
    </source>
</evidence>
<keyword evidence="7 8" id="KW-0472">Membrane</keyword>
<keyword evidence="5 8" id="KW-0812">Transmembrane</keyword>
<feature type="transmembrane region" description="Helical" evidence="8">
    <location>
        <begin position="404"/>
        <end position="422"/>
    </location>
</feature>
<dbReference type="PANTHER" id="PTHR33908">
    <property type="entry name" value="MANNOSYLTRANSFERASE YKCB-RELATED"/>
    <property type="match status" value="1"/>
</dbReference>
<name>A0A381ZP56_9ZZZZ</name>
<sequence>MKHRVLTYIGKKNKIEPYLPLAAAIMVAFAIRLTFFFFAEPWNQDVRETDILRSDSLDYHLQAQNILNGSFLEGGRTPGYPMFLALIYSFTNSSVTAVLLLQAIMDVCVCVFVWMISLEVFRDKKAALLSVIIYTFSFTTAHWGSTLMTETLFNLVLISGVFFFIKFLHITKVKTLILSGVLLGFAVLIRPMFYAGVWLILPYMFLFLQGRQGLKKTIGLTVVLGVLISLVILPWHFRNYYLYDSFSLTSVFNSNIYKSVTILAAGKEEITEDGARVFLGGVPSDLNENRFALGRDQRKIAIDYILSNKTDYVFQHLKGTLALLTRTDKGIILYYLLNIEKPYEAHPFMGLKESFVDRLQRNFQNLRQEYYLTPIMAGKMILEYAAFVAGLALSVRNKRYGPSIIIFLLFLFFLFSPGFLGVNTRFKVPLISLYSSIAGGGAIVLYLHGKNLLKQLLGRAKTFDSKSC</sequence>
<dbReference type="PANTHER" id="PTHR33908:SF11">
    <property type="entry name" value="MEMBRANE PROTEIN"/>
    <property type="match status" value="1"/>
</dbReference>
<evidence type="ECO:0000259" key="9">
    <source>
        <dbReference type="Pfam" id="PF13231"/>
    </source>
</evidence>
<feature type="transmembrane region" description="Helical" evidence="8">
    <location>
        <begin position="217"/>
        <end position="237"/>
    </location>
</feature>
<feature type="domain" description="Glycosyltransferase RgtA/B/C/D-like" evidence="9">
    <location>
        <begin position="77"/>
        <end position="235"/>
    </location>
</feature>
<dbReference type="GO" id="GO:0008610">
    <property type="term" value="P:lipid biosynthetic process"/>
    <property type="evidence" value="ECO:0007669"/>
    <property type="project" value="UniProtKB-ARBA"/>
</dbReference>
<proteinExistence type="predicted"/>
<dbReference type="AlphaFoldDB" id="A0A381ZP56"/>
<dbReference type="Pfam" id="PF13231">
    <property type="entry name" value="PMT_2"/>
    <property type="match status" value="1"/>
</dbReference>
<feature type="transmembrane region" description="Helical" evidence="8">
    <location>
        <begin position="126"/>
        <end position="145"/>
    </location>
</feature>
<evidence type="ECO:0000256" key="5">
    <source>
        <dbReference type="ARBA" id="ARBA00022692"/>
    </source>
</evidence>
<dbReference type="EMBL" id="UINC01022105">
    <property type="protein sequence ID" value="SVA91040.1"/>
    <property type="molecule type" value="Genomic_DNA"/>
</dbReference>
<evidence type="ECO:0000313" key="10">
    <source>
        <dbReference type="EMBL" id="SVA91040.1"/>
    </source>
</evidence>
<evidence type="ECO:0000256" key="7">
    <source>
        <dbReference type="ARBA" id="ARBA00023136"/>
    </source>
</evidence>
<accession>A0A381ZP56</accession>
<dbReference type="GO" id="GO:0016763">
    <property type="term" value="F:pentosyltransferase activity"/>
    <property type="evidence" value="ECO:0007669"/>
    <property type="project" value="TreeGrafter"/>
</dbReference>
<dbReference type="GO" id="GO:0005886">
    <property type="term" value="C:plasma membrane"/>
    <property type="evidence" value="ECO:0007669"/>
    <property type="project" value="UniProtKB-SubCell"/>
</dbReference>